<comment type="caution">
    <text evidence="8">The sequence shown here is derived from an EMBL/GenBank/DDBJ whole genome shotgun (WGS) entry which is preliminary data.</text>
</comment>
<dbReference type="Pfam" id="PF07992">
    <property type="entry name" value="Pyr_redox_2"/>
    <property type="match status" value="1"/>
</dbReference>
<comment type="cofactor">
    <cofactor evidence="5">
        <name>FAD</name>
        <dbReference type="ChEBI" id="CHEBI:57692"/>
    </cofactor>
    <text evidence="5">Binds 1 FAD per subunit.</text>
</comment>
<feature type="active site" description="Proton acceptor" evidence="4">
    <location>
        <position position="446"/>
    </location>
</feature>
<evidence type="ECO:0000313" key="8">
    <source>
        <dbReference type="EMBL" id="MXR36751.1"/>
    </source>
</evidence>
<dbReference type="SUPFAM" id="SSF51905">
    <property type="entry name" value="FAD/NAD(P)-binding domain"/>
    <property type="match status" value="1"/>
</dbReference>
<gene>
    <name evidence="8" type="ORF">GQF02_07190</name>
</gene>
<evidence type="ECO:0000256" key="1">
    <source>
        <dbReference type="ARBA" id="ARBA00007532"/>
    </source>
</evidence>
<dbReference type="AlphaFoldDB" id="A0A845BQM2"/>
<evidence type="ECO:0000256" key="3">
    <source>
        <dbReference type="ARBA" id="ARBA00022827"/>
    </source>
</evidence>
<dbReference type="EMBL" id="WSSB01000005">
    <property type="protein sequence ID" value="MXR36751.1"/>
    <property type="molecule type" value="Genomic_DNA"/>
</dbReference>
<comment type="similarity">
    <text evidence="1">Belongs to the class-I pyridine nucleotide-disulfide oxidoreductase family.</text>
</comment>
<keyword evidence="9" id="KW-1185">Reference proteome</keyword>
<protein>
    <submittedName>
        <fullName evidence="8">Mercuric reductase</fullName>
    </submittedName>
</protein>
<dbReference type="PRINTS" id="PR00411">
    <property type="entry name" value="PNDRDTASEI"/>
</dbReference>
<dbReference type="RefSeq" id="WP_124734418.1">
    <property type="nucleotide sequence ID" value="NZ_WSSB01000005.1"/>
</dbReference>
<dbReference type="InterPro" id="IPR001100">
    <property type="entry name" value="Pyr_nuc-diS_OxRdtase"/>
</dbReference>
<feature type="domain" description="FAD/NAD(P)-binding" evidence="7">
    <location>
        <begin position="9"/>
        <end position="323"/>
    </location>
</feature>
<organism evidence="8 9">
    <name type="scientific">Craterilacuibacter sinensis</name>
    <dbReference type="NCBI Taxonomy" id="2686017"/>
    <lineage>
        <taxon>Bacteria</taxon>
        <taxon>Pseudomonadati</taxon>
        <taxon>Pseudomonadota</taxon>
        <taxon>Betaproteobacteria</taxon>
        <taxon>Neisseriales</taxon>
        <taxon>Neisseriaceae</taxon>
        <taxon>Craterilacuibacter</taxon>
    </lineage>
</organism>
<feature type="domain" description="Pyridine nucleotide-disulphide oxidoreductase dimerisation" evidence="6">
    <location>
        <begin position="349"/>
        <end position="453"/>
    </location>
</feature>
<dbReference type="InterPro" id="IPR023753">
    <property type="entry name" value="FAD/NAD-binding_dom"/>
</dbReference>
<keyword evidence="2" id="KW-0285">Flavoprotein</keyword>
<sequence>MARLPPLEFVVLGGGLAGRRLARDLARHGHRGALVEYHAFGGASLNVACLPDAVMVRAARIAHQMRQGAACGVGRGACEVDLARLFACIGETVAAARAHDLALWPAEKVELVLGHGHLIAADTVEVALQDGTLRRLRAERIFVSTGSTVKVPPVAGLADACAMTQRELMCMTRLPAHLLILGSSFGALAYAQIFARLGCDVTLIDEAPRLARFEDAVFSDAIGQLLRRDGVRLLTSTIIERVRGISGAGVSVEARQGRQLLELDGSDILLAGARLPLTANLGLEALGVVLAADGRIVVDQSLQSTVPGIYALGEVAAHPVPGHAVSDDARVALSLFHPPLQGMQGRVLPRLAFIDPEYARIGLSVAEAEQAGLEVRVLSLAMDAVTRAWAEGETSGLMQAVIAADSDTLLGFAMLGVGAGEVVSVVQMAMQAGLPYSALANTPLAHPSASEALNILFAQAG</sequence>
<evidence type="ECO:0000313" key="9">
    <source>
        <dbReference type="Proteomes" id="UP000467214"/>
    </source>
</evidence>
<dbReference type="Gene3D" id="3.30.390.30">
    <property type="match status" value="1"/>
</dbReference>
<dbReference type="Proteomes" id="UP000467214">
    <property type="component" value="Unassembled WGS sequence"/>
</dbReference>
<keyword evidence="5" id="KW-0547">Nucleotide-binding</keyword>
<evidence type="ECO:0000256" key="5">
    <source>
        <dbReference type="PIRSR" id="PIRSR000350-3"/>
    </source>
</evidence>
<dbReference type="Pfam" id="PF02852">
    <property type="entry name" value="Pyr_redox_dim"/>
    <property type="match status" value="1"/>
</dbReference>
<evidence type="ECO:0000259" key="6">
    <source>
        <dbReference type="Pfam" id="PF02852"/>
    </source>
</evidence>
<dbReference type="InterPro" id="IPR016156">
    <property type="entry name" value="FAD/NAD-linked_Rdtase_dimer_sf"/>
</dbReference>
<keyword evidence="3 5" id="KW-0274">FAD</keyword>
<dbReference type="GO" id="GO:0003955">
    <property type="term" value="F:NAD(P)H dehydrogenase (quinone) activity"/>
    <property type="evidence" value="ECO:0007669"/>
    <property type="project" value="TreeGrafter"/>
</dbReference>
<dbReference type="PIRSF" id="PIRSF000350">
    <property type="entry name" value="Mercury_reductase_MerA"/>
    <property type="match status" value="1"/>
</dbReference>
<dbReference type="GO" id="GO:0050660">
    <property type="term" value="F:flavin adenine dinucleotide binding"/>
    <property type="evidence" value="ECO:0007669"/>
    <property type="project" value="TreeGrafter"/>
</dbReference>
<dbReference type="Gene3D" id="3.50.50.60">
    <property type="entry name" value="FAD/NAD(P)-binding domain"/>
    <property type="match status" value="2"/>
</dbReference>
<dbReference type="SUPFAM" id="SSF55424">
    <property type="entry name" value="FAD/NAD-linked reductases, dimerisation (C-terminal) domain"/>
    <property type="match status" value="1"/>
</dbReference>
<feature type="binding site" evidence="5">
    <location>
        <position position="116"/>
    </location>
    <ligand>
        <name>FAD</name>
        <dbReference type="ChEBI" id="CHEBI:57692"/>
    </ligand>
</feature>
<reference evidence="8 9" key="1">
    <citation type="submission" date="2019-12" db="EMBL/GenBank/DDBJ databases">
        <title>Neisseriaceae gen. nov. sp. Genome sequencing and assembly.</title>
        <authorList>
            <person name="Liu Z."/>
            <person name="Li A."/>
        </authorList>
    </citation>
    <scope>NUCLEOTIDE SEQUENCE [LARGE SCALE GENOMIC DNA]</scope>
    <source>
        <strain evidence="8 9">B2N2-7</strain>
    </source>
</reference>
<dbReference type="InterPro" id="IPR004099">
    <property type="entry name" value="Pyr_nucl-diS_OxRdtase_dimer"/>
</dbReference>
<evidence type="ECO:0000256" key="2">
    <source>
        <dbReference type="ARBA" id="ARBA00022630"/>
    </source>
</evidence>
<dbReference type="InterPro" id="IPR036188">
    <property type="entry name" value="FAD/NAD-bd_sf"/>
</dbReference>
<evidence type="ECO:0000259" key="7">
    <source>
        <dbReference type="Pfam" id="PF07992"/>
    </source>
</evidence>
<dbReference type="PANTHER" id="PTHR43014">
    <property type="entry name" value="MERCURIC REDUCTASE"/>
    <property type="match status" value="1"/>
</dbReference>
<proteinExistence type="inferred from homology"/>
<dbReference type="PRINTS" id="PR00368">
    <property type="entry name" value="FADPNR"/>
</dbReference>
<evidence type="ECO:0000256" key="4">
    <source>
        <dbReference type="PIRSR" id="PIRSR000350-2"/>
    </source>
</evidence>
<feature type="binding site" evidence="5">
    <location>
        <begin position="145"/>
        <end position="147"/>
    </location>
    <ligand>
        <name>FAD</name>
        <dbReference type="ChEBI" id="CHEBI:57692"/>
    </ligand>
</feature>
<dbReference type="PANTHER" id="PTHR43014:SF2">
    <property type="entry name" value="MERCURIC REDUCTASE"/>
    <property type="match status" value="1"/>
</dbReference>
<name>A0A845BQM2_9NEIS</name>
<accession>A0A845BQM2</accession>